<reference evidence="10" key="1">
    <citation type="journal article" date="2014" name="Int. J. Syst. Evol. Microbiol.">
        <title>Complete genome sequence of Corynebacterium casei LMG S-19264T (=DSM 44701T), isolated from a smear-ripened cheese.</title>
        <authorList>
            <consortium name="US DOE Joint Genome Institute (JGI-PGF)"/>
            <person name="Walter F."/>
            <person name="Albersmeier A."/>
            <person name="Kalinowski J."/>
            <person name="Ruckert C."/>
        </authorList>
    </citation>
    <scope>NUCLEOTIDE SEQUENCE</scope>
    <source>
        <strain evidence="10">NBRC 108769</strain>
    </source>
</reference>
<dbReference type="InterPro" id="IPR028204">
    <property type="entry name" value="Tricorn_C1"/>
</dbReference>
<keyword evidence="4 7" id="KW-0645">Protease</keyword>
<dbReference type="Pfam" id="PF03572">
    <property type="entry name" value="Peptidase_S41"/>
    <property type="match status" value="1"/>
</dbReference>
<reference evidence="10" key="2">
    <citation type="submission" date="2023-01" db="EMBL/GenBank/DDBJ databases">
        <title>Draft genome sequence of Portibacter lacus strain NBRC 108769.</title>
        <authorList>
            <person name="Sun Q."/>
            <person name="Mori K."/>
        </authorList>
    </citation>
    <scope>NUCLEOTIDE SEQUENCE</scope>
    <source>
        <strain evidence="10">NBRC 108769</strain>
    </source>
</reference>
<dbReference type="Pfam" id="PF14684">
    <property type="entry name" value="Tricorn_C1"/>
    <property type="match status" value="1"/>
</dbReference>
<evidence type="ECO:0000256" key="7">
    <source>
        <dbReference type="PIRNR" id="PIRNR036421"/>
    </source>
</evidence>
<dbReference type="SUPFAM" id="SSF82171">
    <property type="entry name" value="DPP6 N-terminal domain-like"/>
    <property type="match status" value="1"/>
</dbReference>
<gene>
    <name evidence="10" type="ORF">GCM10007940_16660</name>
</gene>
<feature type="active site" description="Charge relay system" evidence="8">
    <location>
        <position position="1020"/>
    </location>
</feature>
<evidence type="ECO:0000256" key="5">
    <source>
        <dbReference type="ARBA" id="ARBA00022801"/>
    </source>
</evidence>
<dbReference type="EC" id="3.4.21.-" evidence="7"/>
<dbReference type="InterPro" id="IPR011659">
    <property type="entry name" value="WD40"/>
</dbReference>
<dbReference type="InterPro" id="IPR015943">
    <property type="entry name" value="WD40/YVTN_repeat-like_dom_sf"/>
</dbReference>
<dbReference type="SUPFAM" id="SSF50156">
    <property type="entry name" value="PDZ domain-like"/>
    <property type="match status" value="1"/>
</dbReference>
<dbReference type="Pfam" id="PF00595">
    <property type="entry name" value="PDZ"/>
    <property type="match status" value="1"/>
</dbReference>
<dbReference type="InterPro" id="IPR029045">
    <property type="entry name" value="ClpP/crotonase-like_dom_sf"/>
</dbReference>
<organism evidence="10 11">
    <name type="scientific">Portibacter lacus</name>
    <dbReference type="NCBI Taxonomy" id="1099794"/>
    <lineage>
        <taxon>Bacteria</taxon>
        <taxon>Pseudomonadati</taxon>
        <taxon>Bacteroidota</taxon>
        <taxon>Saprospiria</taxon>
        <taxon>Saprospirales</taxon>
        <taxon>Haliscomenobacteraceae</taxon>
        <taxon>Portibacter</taxon>
    </lineage>
</organism>
<accession>A0AA37WCW0</accession>
<evidence type="ECO:0000256" key="3">
    <source>
        <dbReference type="ARBA" id="ARBA00022490"/>
    </source>
</evidence>
<evidence type="ECO:0000256" key="6">
    <source>
        <dbReference type="ARBA" id="ARBA00022825"/>
    </source>
</evidence>
<dbReference type="AlphaFoldDB" id="A0AA37WCW0"/>
<proteinExistence type="inferred from homology"/>
<comment type="similarity">
    <text evidence="2 7">Belongs to the peptidase S41B family.</text>
</comment>
<keyword evidence="5 7" id="KW-0378">Hydrolase</keyword>
<dbReference type="PROSITE" id="PS50106">
    <property type="entry name" value="PDZ"/>
    <property type="match status" value="1"/>
</dbReference>
<dbReference type="InterPro" id="IPR005151">
    <property type="entry name" value="Tail-specific_protease"/>
</dbReference>
<dbReference type="InterPro" id="IPR012393">
    <property type="entry name" value="Tricorn_protease"/>
</dbReference>
<dbReference type="Gene3D" id="3.90.226.10">
    <property type="entry name" value="2-enoyl-CoA Hydratase, Chain A, domain 1"/>
    <property type="match status" value="1"/>
</dbReference>
<dbReference type="Gene3D" id="2.30.42.10">
    <property type="match status" value="1"/>
</dbReference>
<dbReference type="SMART" id="SM00228">
    <property type="entry name" value="PDZ"/>
    <property type="match status" value="1"/>
</dbReference>
<dbReference type="GO" id="GO:0005737">
    <property type="term" value="C:cytoplasm"/>
    <property type="evidence" value="ECO:0007669"/>
    <property type="project" value="UniProtKB-SubCell"/>
</dbReference>
<evidence type="ECO:0000259" key="9">
    <source>
        <dbReference type="PROSITE" id="PS50106"/>
    </source>
</evidence>
<feature type="domain" description="PDZ" evidence="9">
    <location>
        <begin position="740"/>
        <end position="815"/>
    </location>
</feature>
<dbReference type="SUPFAM" id="SSF69304">
    <property type="entry name" value="Tricorn protease N-terminal domain"/>
    <property type="match status" value="1"/>
</dbReference>
<dbReference type="RefSeq" id="WP_235290770.1">
    <property type="nucleotide sequence ID" value="NZ_BSOH01000007.1"/>
</dbReference>
<dbReference type="InterPro" id="IPR001478">
    <property type="entry name" value="PDZ"/>
</dbReference>
<dbReference type="Pfam" id="PF26549">
    <property type="entry name" value="Tricorn_N"/>
    <property type="match status" value="1"/>
</dbReference>
<evidence type="ECO:0000313" key="10">
    <source>
        <dbReference type="EMBL" id="GLR17051.1"/>
    </source>
</evidence>
<comment type="subcellular location">
    <subcellularLocation>
        <location evidence="1 7">Cytoplasm</location>
    </subcellularLocation>
</comment>
<dbReference type="Gene3D" id="2.120.10.60">
    <property type="entry name" value="Tricorn protease N-terminal domain"/>
    <property type="match status" value="1"/>
</dbReference>
<keyword evidence="6 7" id="KW-0720">Serine protease</keyword>
<dbReference type="Gene3D" id="2.130.10.10">
    <property type="entry name" value="YVTN repeat-like/Quinoprotein amine dehydrogenase"/>
    <property type="match status" value="1"/>
</dbReference>
<evidence type="ECO:0000256" key="8">
    <source>
        <dbReference type="PIRSR" id="PIRSR036421-1"/>
    </source>
</evidence>
<protein>
    <recommendedName>
        <fullName evidence="7">Tricorn protease homolog</fullName>
        <ecNumber evidence="7">3.4.21.-</ecNumber>
    </recommendedName>
</protein>
<comment type="caution">
    <text evidence="10">The sequence shown here is derived from an EMBL/GenBank/DDBJ whole genome shotgun (WGS) entry which is preliminary data.</text>
</comment>
<dbReference type="Proteomes" id="UP001156666">
    <property type="component" value="Unassembled WGS sequence"/>
</dbReference>
<feature type="active site" description="Charge relay system" evidence="8">
    <location>
        <position position="732"/>
    </location>
</feature>
<keyword evidence="11" id="KW-1185">Reference proteome</keyword>
<evidence type="ECO:0000256" key="2">
    <source>
        <dbReference type="ARBA" id="ARBA00008524"/>
    </source>
</evidence>
<dbReference type="CDD" id="cd07562">
    <property type="entry name" value="Peptidase_S41_TRI"/>
    <property type="match status" value="1"/>
</dbReference>
<evidence type="ECO:0000256" key="4">
    <source>
        <dbReference type="ARBA" id="ARBA00022670"/>
    </source>
</evidence>
<feature type="active site" description="Nucleophile" evidence="8">
    <location>
        <position position="963"/>
    </location>
</feature>
<dbReference type="GO" id="GO:0008236">
    <property type="term" value="F:serine-type peptidase activity"/>
    <property type="evidence" value="ECO:0007669"/>
    <property type="project" value="UniProtKB-UniRule"/>
</dbReference>
<name>A0AA37WCW0_9BACT</name>
<dbReference type="EMBL" id="BSOH01000007">
    <property type="protein sequence ID" value="GLR17051.1"/>
    <property type="molecule type" value="Genomic_DNA"/>
</dbReference>
<comment type="function">
    <text evidence="7">Degrades oligopeptides.</text>
</comment>
<sequence length="1057" mass="119510">MNFIYALILTQFFFAENQEIYRYPTLSPDGSEIAFTYQGDIWTASSSGGKATRLTIHEAYDSRPQWSPNGKKLLFSSLRNGNNDLYSIDTNGKNLQRHTYHSASDVDGNWIDNKQISFSSRRNFVAVEREYEFHKLDTEGGTPERYMNSLGSDGNFSTNHDLMAYVRGGCRIERETYKGPANRDIWVYDPEDGNYIQITDFDGQDVLPEWGAQKDLFYLSAKNGKYNIYKTILDDDNKPGESTAITSFTDQGIRNYDVAANGKSLIYVKGIDIYTYDIASGNTKKIVFDVPADYRFDPIKHESFTSGISDYAISPDEKYIAFSAKGDLFFTENDKEKSLTINPLSQSSRETQVDWLNDETALFLSDRNGTFNLFKISSIDTSEKAIFWSFKWKIEPVYESSDEVLSFTLSPDRKKVSILSEPGKLMIADIDSTGNLSNQNILHYSWAATEDLAWSPDSEWIAFSRPDLDFNEEIFIQKADGSTEPINVSMHPRGDYSPVWSSDGSKLGFLSIRNNGDADIWFAWLSNKDWEKTNNDWEQLPESSKKEKKDSIMKVHIDIENIHERLVQVTSLAGNEGDLMIDGEGDLFLFSTNNSGRQGSGGKSEYMKVKWDGDDLSTLLKDGRVSNVQLDKKGKDIYFTKSGGLNTANIASGKDEKRPFKAKMDINTMEYRAQVFDEAWRTINDRFYDPKFHGQNWDALRAKYEPWAMAASTHNDFQMLFNEMLGQVNASHMGLRGSGPEETQRETTGLIGVELENVPNGVKITAIVPDSPADREDSKLNVGDIIISVNNNSISETESRNFYALVNQTANDRILLEVVSSNGTPRDVIIRPVSSLSTQRYEAWINERKRLTEKYSNGKLGYIHIRGMNWPSFERFERELMASGYGKEGIVIDVRYNGGGWTTDMVMAVLNVRQHSYTVPRGATDDLSRDHQDYKNNYPFGERLPLSALTKPSVALCNEASYSNAEIFSHAYKTLGHGKLVGQPTFGAVISTGGRGLMDGSFVRVPFRAWYVKATGENMEWGPAVPDYLVENNPESEFKNEDEQLKKAVDVLLDQIR</sequence>
<dbReference type="PIRSF" id="PIRSF036421">
    <property type="entry name" value="Tricorn_protease"/>
    <property type="match status" value="1"/>
</dbReference>
<dbReference type="Gene3D" id="3.30.750.44">
    <property type="match status" value="1"/>
</dbReference>
<dbReference type="SUPFAM" id="SSF52096">
    <property type="entry name" value="ClpP/crotonase"/>
    <property type="match status" value="1"/>
</dbReference>
<keyword evidence="3 7" id="KW-0963">Cytoplasm</keyword>
<dbReference type="GO" id="GO:0006508">
    <property type="term" value="P:proteolysis"/>
    <property type="evidence" value="ECO:0007669"/>
    <property type="project" value="UniProtKB-UniRule"/>
</dbReference>
<evidence type="ECO:0000313" key="11">
    <source>
        <dbReference type="Proteomes" id="UP001156666"/>
    </source>
</evidence>
<dbReference type="InterPro" id="IPR036034">
    <property type="entry name" value="PDZ_sf"/>
</dbReference>
<evidence type="ECO:0000256" key="1">
    <source>
        <dbReference type="ARBA" id="ARBA00004496"/>
    </source>
</evidence>
<dbReference type="Pfam" id="PF07676">
    <property type="entry name" value="PD40"/>
    <property type="match status" value="1"/>
</dbReference>
<dbReference type="SMART" id="SM00245">
    <property type="entry name" value="TSPc"/>
    <property type="match status" value="1"/>
</dbReference>
<dbReference type="PANTHER" id="PTHR43253:SF1">
    <property type="entry name" value="TRICORN PROTEASE HOMOLOG 2-RELATED"/>
    <property type="match status" value="1"/>
</dbReference>
<dbReference type="PANTHER" id="PTHR43253">
    <property type="entry name" value="TRICORN PROTEASE HOMOLOG 2-RELATED"/>
    <property type="match status" value="1"/>
</dbReference>